<sequence length="51" mass="5735">MQRQFSYVPMLETFGANTVVREGNKVEEANVRLSHLQVPVFGGVEVRGLED</sequence>
<reference evidence="1" key="1">
    <citation type="submission" date="2016-02" db="EMBL/GenBank/DDBJ databases">
        <title>WGS assembly of Manihot esculenta.</title>
        <authorList>
            <person name="Bredeson J.V."/>
            <person name="Prochnik S.E."/>
            <person name="Lyons J.B."/>
            <person name="Schmutz J."/>
            <person name="Grimwood J."/>
            <person name="Vrebalov J."/>
            <person name="Bart R.S."/>
            <person name="Amuge T."/>
            <person name="Ferguson M.E."/>
            <person name="Green R."/>
            <person name="Putnam N."/>
            <person name="Stites J."/>
            <person name="Rounsley S."/>
            <person name="Rokhsar D.S."/>
        </authorList>
    </citation>
    <scope>NUCLEOTIDE SEQUENCE [LARGE SCALE GENOMIC DNA]</scope>
    <source>
        <tissue evidence="1">Leaf</tissue>
    </source>
</reference>
<proteinExistence type="predicted"/>
<protein>
    <submittedName>
        <fullName evidence="1">Uncharacterized protein</fullName>
    </submittedName>
</protein>
<gene>
    <name evidence="1" type="ORF">MANES_02G105500</name>
</gene>
<dbReference type="EMBL" id="CM004388">
    <property type="protein sequence ID" value="OAY57551.1"/>
    <property type="molecule type" value="Genomic_DNA"/>
</dbReference>
<accession>A0A2C9WEZ4</accession>
<name>A0A2C9WEZ4_MANES</name>
<dbReference type="AlphaFoldDB" id="A0A2C9WEZ4"/>
<organism evidence="1">
    <name type="scientific">Manihot esculenta</name>
    <name type="common">Cassava</name>
    <name type="synonym">Jatropha manihot</name>
    <dbReference type="NCBI Taxonomy" id="3983"/>
    <lineage>
        <taxon>Eukaryota</taxon>
        <taxon>Viridiplantae</taxon>
        <taxon>Streptophyta</taxon>
        <taxon>Embryophyta</taxon>
        <taxon>Tracheophyta</taxon>
        <taxon>Spermatophyta</taxon>
        <taxon>Magnoliopsida</taxon>
        <taxon>eudicotyledons</taxon>
        <taxon>Gunneridae</taxon>
        <taxon>Pentapetalae</taxon>
        <taxon>rosids</taxon>
        <taxon>fabids</taxon>
        <taxon>Malpighiales</taxon>
        <taxon>Euphorbiaceae</taxon>
        <taxon>Crotonoideae</taxon>
        <taxon>Manihoteae</taxon>
        <taxon>Manihot</taxon>
    </lineage>
</organism>
<evidence type="ECO:0000313" key="1">
    <source>
        <dbReference type="EMBL" id="OAY57551.1"/>
    </source>
</evidence>